<feature type="domain" description="Glycosyl transferase family 1" evidence="1">
    <location>
        <begin position="194"/>
        <end position="355"/>
    </location>
</feature>
<feature type="domain" description="Glycosyltransferase subfamily 4-like N-terminal" evidence="2">
    <location>
        <begin position="18"/>
        <end position="186"/>
    </location>
</feature>
<dbReference type="Proteomes" id="UP000663722">
    <property type="component" value="Chromosome"/>
</dbReference>
<dbReference type="InterPro" id="IPR050194">
    <property type="entry name" value="Glycosyltransferase_grp1"/>
</dbReference>
<evidence type="ECO:0000259" key="2">
    <source>
        <dbReference type="Pfam" id="PF13439"/>
    </source>
</evidence>
<dbReference type="KEGG" id="dmm:dnm_044070"/>
<evidence type="ECO:0000313" key="4">
    <source>
        <dbReference type="Proteomes" id="UP000663722"/>
    </source>
</evidence>
<evidence type="ECO:0000313" key="3">
    <source>
        <dbReference type="EMBL" id="QTA88363.1"/>
    </source>
</evidence>
<proteinExistence type="predicted"/>
<name>A0A975GPX8_9BACT</name>
<keyword evidence="4" id="KW-1185">Reference proteome</keyword>
<evidence type="ECO:0000259" key="1">
    <source>
        <dbReference type="Pfam" id="PF00534"/>
    </source>
</evidence>
<dbReference type="RefSeq" id="WP_207683159.1">
    <property type="nucleotide sequence ID" value="NZ_CP061800.1"/>
</dbReference>
<dbReference type="PANTHER" id="PTHR45947:SF3">
    <property type="entry name" value="SULFOQUINOVOSYL TRANSFERASE SQD2"/>
    <property type="match status" value="1"/>
</dbReference>
<dbReference type="Pfam" id="PF00534">
    <property type="entry name" value="Glycos_transf_1"/>
    <property type="match status" value="1"/>
</dbReference>
<gene>
    <name evidence="3" type="ORF">dnm_044070</name>
</gene>
<dbReference type="Gene3D" id="3.40.50.2000">
    <property type="entry name" value="Glycogen Phosphorylase B"/>
    <property type="match status" value="2"/>
</dbReference>
<dbReference type="AlphaFoldDB" id="A0A975GPX8"/>
<dbReference type="PANTHER" id="PTHR45947">
    <property type="entry name" value="SULFOQUINOVOSYL TRANSFERASE SQD2"/>
    <property type="match status" value="1"/>
</dbReference>
<dbReference type="CDD" id="cd03801">
    <property type="entry name" value="GT4_PimA-like"/>
    <property type="match status" value="1"/>
</dbReference>
<accession>A0A975GPX8</accession>
<dbReference type="EMBL" id="CP061800">
    <property type="protein sequence ID" value="QTA88363.1"/>
    <property type="molecule type" value="Genomic_DNA"/>
</dbReference>
<keyword evidence="3" id="KW-0808">Transferase</keyword>
<dbReference type="InterPro" id="IPR028098">
    <property type="entry name" value="Glyco_trans_4-like_N"/>
</dbReference>
<dbReference type="Pfam" id="PF13439">
    <property type="entry name" value="Glyco_transf_4"/>
    <property type="match status" value="1"/>
</dbReference>
<sequence length="381" mass="41358">MRNPIRVVMISHGYYPRVGGAERQLAALTPLLRDQGVDVHVITRRDPGLVAFERVHGIPVYRLPVPGPKVTASLSFTLGALYLLGRLRPDIVHTHGLISPATTALAAKHLFGTPVVAKILGGGGKAGLGDIERLRRGVLGKQRLEKFRRHFDMFLAITREIDTELALSGVPGSRRVLIPNGVDTTRFSPLSAQDREELRRELNLTGTPVVIFTGRLSPEKQIPHLLTLWPGVRQICPNALLLVAGDGPERAGLEQMAGPGVSFLGSVEDVSPYLQAGDIFVLPSAAEGLSNALLEAMAAGLPAIATDVGGASDVITHNENGWLVPPHDISALENAVITLSRDPESRVRLGYHAREHIRRNYALPMIAKRLRKLYEQIFAQA</sequence>
<protein>
    <submittedName>
        <fullName evidence="3">Glycosyl transferase, family I</fullName>
    </submittedName>
</protein>
<dbReference type="GO" id="GO:0016758">
    <property type="term" value="F:hexosyltransferase activity"/>
    <property type="evidence" value="ECO:0007669"/>
    <property type="project" value="TreeGrafter"/>
</dbReference>
<dbReference type="InterPro" id="IPR001296">
    <property type="entry name" value="Glyco_trans_1"/>
</dbReference>
<organism evidence="3 4">
    <name type="scientific">Desulfonema magnum</name>
    <dbReference type="NCBI Taxonomy" id="45655"/>
    <lineage>
        <taxon>Bacteria</taxon>
        <taxon>Pseudomonadati</taxon>
        <taxon>Thermodesulfobacteriota</taxon>
        <taxon>Desulfobacteria</taxon>
        <taxon>Desulfobacterales</taxon>
        <taxon>Desulfococcaceae</taxon>
        <taxon>Desulfonema</taxon>
    </lineage>
</organism>
<dbReference type="SUPFAM" id="SSF53756">
    <property type="entry name" value="UDP-Glycosyltransferase/glycogen phosphorylase"/>
    <property type="match status" value="1"/>
</dbReference>
<reference evidence="3" key="1">
    <citation type="journal article" date="2021" name="Microb. Physiol.">
        <title>Proteogenomic Insights into the Physiology of Marine, Sulfate-Reducing, Filamentous Desulfonema limicola and Desulfonema magnum.</title>
        <authorList>
            <person name="Schnaars V."/>
            <person name="Wohlbrand L."/>
            <person name="Scheve S."/>
            <person name="Hinrichs C."/>
            <person name="Reinhardt R."/>
            <person name="Rabus R."/>
        </authorList>
    </citation>
    <scope>NUCLEOTIDE SEQUENCE</scope>
    <source>
        <strain evidence="3">4be13</strain>
    </source>
</reference>